<comment type="function">
    <text evidence="13">NDH-1 shuttles electrons from NADH, via FMN and iron-sulfur (Fe-S) centers, to quinones in the respiratory chain. The immediate electron acceptor for the enzyme in this species is believed to be ubiquinone. Couples the redox reaction to proton translocation (for every two electrons transferred, four hydrogen ions are translocated across the cytoplasmic membrane), and thus conserves the redox energy in a proton gradient.</text>
</comment>
<keyword evidence="9 13" id="KW-1133">Transmembrane helix</keyword>
<evidence type="ECO:0000256" key="4">
    <source>
        <dbReference type="ARBA" id="ARBA00022475"/>
    </source>
</evidence>
<evidence type="ECO:0000256" key="5">
    <source>
        <dbReference type="ARBA" id="ARBA00022519"/>
    </source>
</evidence>
<dbReference type="GO" id="GO:0008137">
    <property type="term" value="F:NADH dehydrogenase (ubiquinone) activity"/>
    <property type="evidence" value="ECO:0007669"/>
    <property type="project" value="InterPro"/>
</dbReference>
<dbReference type="PANTHER" id="PTHR11058">
    <property type="entry name" value="NADH-UBIQUINONE OXIDOREDUCTASE CHAIN 3"/>
    <property type="match status" value="1"/>
</dbReference>
<comment type="subunit">
    <text evidence="13">NDH-1 is composed of 13 different subunits. Subunits NuoA, H, J, K, L, M, N constitute the membrane sector of the complex.</text>
</comment>
<evidence type="ECO:0000256" key="14">
    <source>
        <dbReference type="RuleBase" id="RU003639"/>
    </source>
</evidence>
<sequence>MSMSTTTEVIAHHWAFAVFLIGALGLCSLMLLGARYLGGRAQARAKHVPYESGLDSVGSARLRMSAKFYLVAMFFVIFDVEALFLYAWAVSVREVGWLGFIEASVFIAILLAGLFYLVRIGALDWTPIRSRRKTASKSHVRLTSGKHPQQ</sequence>
<keyword evidence="7 13" id="KW-0874">Quinone</keyword>
<dbReference type="RefSeq" id="WP_072063180.1">
    <property type="nucleotide sequence ID" value="NZ_CVRY01000002.1"/>
</dbReference>
<keyword evidence="11 13" id="KW-0830">Ubiquinone</keyword>
<keyword evidence="6 13" id="KW-0812">Transmembrane</keyword>
<dbReference type="AlphaFoldDB" id="A0A0G4Q3N0"/>
<dbReference type="GO" id="GO:0005886">
    <property type="term" value="C:plasma membrane"/>
    <property type="evidence" value="ECO:0007669"/>
    <property type="project" value="UniProtKB-SubCell"/>
</dbReference>
<dbReference type="GO" id="GO:0048038">
    <property type="term" value="F:quinone binding"/>
    <property type="evidence" value="ECO:0007669"/>
    <property type="project" value="UniProtKB-KW"/>
</dbReference>
<dbReference type="GO" id="GO:0030964">
    <property type="term" value="C:NADH dehydrogenase complex"/>
    <property type="evidence" value="ECO:0007669"/>
    <property type="project" value="TreeGrafter"/>
</dbReference>
<dbReference type="EC" id="7.1.1.-" evidence="13"/>
<comment type="catalytic activity">
    <reaction evidence="13 14">
        <text>a quinone + NADH + 5 H(+)(in) = a quinol + NAD(+) + 4 H(+)(out)</text>
        <dbReference type="Rhea" id="RHEA:57888"/>
        <dbReference type="ChEBI" id="CHEBI:15378"/>
        <dbReference type="ChEBI" id="CHEBI:24646"/>
        <dbReference type="ChEBI" id="CHEBI:57540"/>
        <dbReference type="ChEBI" id="CHEBI:57945"/>
        <dbReference type="ChEBI" id="CHEBI:132124"/>
    </reaction>
</comment>
<evidence type="ECO:0000256" key="7">
    <source>
        <dbReference type="ARBA" id="ARBA00022719"/>
    </source>
</evidence>
<dbReference type="GO" id="GO:0050136">
    <property type="term" value="F:NADH dehydrogenase (quinone) (non-electrogenic) activity"/>
    <property type="evidence" value="ECO:0007669"/>
    <property type="project" value="UniProtKB-UniRule"/>
</dbReference>
<dbReference type="InterPro" id="IPR038430">
    <property type="entry name" value="NDAH_ubi_oxred_su3_sf"/>
</dbReference>
<feature type="transmembrane region" description="Helical" evidence="13">
    <location>
        <begin position="68"/>
        <end position="89"/>
    </location>
</feature>
<gene>
    <name evidence="15" type="primary">ndhC</name>
    <name evidence="13" type="synonym">nuoA</name>
    <name evidence="15" type="ORF">BN1804_00969</name>
</gene>
<dbReference type="FunFam" id="1.20.58.1610:FF:000003">
    <property type="entry name" value="NADH-quinone oxidoreductase subunit A"/>
    <property type="match status" value="1"/>
</dbReference>
<evidence type="ECO:0000256" key="9">
    <source>
        <dbReference type="ARBA" id="ARBA00022989"/>
    </source>
</evidence>
<keyword evidence="5" id="KW-0997">Cell inner membrane</keyword>
<comment type="similarity">
    <text evidence="2 13 14">Belongs to the complex I subunit 3 family.</text>
</comment>
<evidence type="ECO:0000256" key="6">
    <source>
        <dbReference type="ARBA" id="ARBA00022692"/>
    </source>
</evidence>
<organism evidence="15 16">
    <name type="scientific">Proteus penneri</name>
    <dbReference type="NCBI Taxonomy" id="102862"/>
    <lineage>
        <taxon>Bacteria</taxon>
        <taxon>Pseudomonadati</taxon>
        <taxon>Pseudomonadota</taxon>
        <taxon>Gammaproteobacteria</taxon>
        <taxon>Enterobacterales</taxon>
        <taxon>Morganellaceae</taxon>
        <taxon>Proteus</taxon>
    </lineage>
</organism>
<evidence type="ECO:0000256" key="1">
    <source>
        <dbReference type="ARBA" id="ARBA00004141"/>
    </source>
</evidence>
<keyword evidence="4 13" id="KW-1003">Cell membrane</keyword>
<feature type="transmembrane region" description="Helical" evidence="13">
    <location>
        <begin position="95"/>
        <end position="122"/>
    </location>
</feature>
<reference evidence="16" key="1">
    <citation type="submission" date="2015-06" db="EMBL/GenBank/DDBJ databases">
        <authorList>
            <person name="Urmite Genomes"/>
        </authorList>
    </citation>
    <scope>NUCLEOTIDE SEQUENCE [LARGE SCALE GENOMIC DNA]</scope>
    <source>
        <strain evidence="16">CSUR P1867</strain>
    </source>
</reference>
<dbReference type="HAMAP" id="MF_01394">
    <property type="entry name" value="NDH1_NuoA"/>
    <property type="match status" value="1"/>
</dbReference>
<evidence type="ECO:0000256" key="13">
    <source>
        <dbReference type="HAMAP-Rule" id="MF_01394"/>
    </source>
</evidence>
<proteinExistence type="inferred from homology"/>
<evidence type="ECO:0000256" key="8">
    <source>
        <dbReference type="ARBA" id="ARBA00022967"/>
    </source>
</evidence>
<evidence type="ECO:0000256" key="11">
    <source>
        <dbReference type="ARBA" id="ARBA00023075"/>
    </source>
</evidence>
<evidence type="ECO:0000313" key="15">
    <source>
        <dbReference type="EMBL" id="CRL60445.1"/>
    </source>
</evidence>
<evidence type="ECO:0000256" key="2">
    <source>
        <dbReference type="ARBA" id="ARBA00008472"/>
    </source>
</evidence>
<keyword evidence="3 13" id="KW-0813">Transport</keyword>
<dbReference type="Gene3D" id="1.20.58.1610">
    <property type="entry name" value="NADH:ubiquinone/plastoquinone oxidoreductase, chain 3"/>
    <property type="match status" value="1"/>
</dbReference>
<dbReference type="InterPro" id="IPR000440">
    <property type="entry name" value="NADH_UbQ/plastoQ_OxRdtase_su3"/>
</dbReference>
<protein>
    <recommendedName>
        <fullName evidence="13">NADH-quinone oxidoreductase subunit A</fullName>
        <ecNumber evidence="13">7.1.1.-</ecNumber>
    </recommendedName>
    <alternativeName>
        <fullName evidence="13">NADH dehydrogenase I subunit A</fullName>
    </alternativeName>
    <alternativeName>
        <fullName evidence="13">NDH-1 subunit A</fullName>
    </alternativeName>
    <alternativeName>
        <fullName evidence="13">NUO1</fullName>
    </alternativeName>
</protein>
<dbReference type="EMBL" id="CVRY01000002">
    <property type="protein sequence ID" value="CRL60445.1"/>
    <property type="molecule type" value="Genomic_DNA"/>
</dbReference>
<feature type="transmembrane region" description="Helical" evidence="13">
    <location>
        <begin position="12"/>
        <end position="37"/>
    </location>
</feature>
<keyword evidence="10 13" id="KW-0520">NAD</keyword>
<comment type="subcellular location">
    <subcellularLocation>
        <location evidence="13 14">Cell membrane</location>
        <topology evidence="13 14">Multi-pass membrane protein</topology>
    </subcellularLocation>
    <subcellularLocation>
        <location evidence="1">Membrane</location>
        <topology evidence="1">Multi-pass membrane protein</topology>
    </subcellularLocation>
</comment>
<keyword evidence="12 13" id="KW-0472">Membrane</keyword>
<keyword evidence="8 13" id="KW-1278">Translocase</keyword>
<accession>A0A0G4Q3N0</accession>
<evidence type="ECO:0000256" key="3">
    <source>
        <dbReference type="ARBA" id="ARBA00022448"/>
    </source>
</evidence>
<name>A0A0G4Q3N0_9GAMM</name>
<dbReference type="InterPro" id="IPR023043">
    <property type="entry name" value="NAD(P)H_OxRDtase_bac/plastid"/>
</dbReference>
<evidence type="ECO:0000256" key="10">
    <source>
        <dbReference type="ARBA" id="ARBA00023027"/>
    </source>
</evidence>
<evidence type="ECO:0000256" key="12">
    <source>
        <dbReference type="ARBA" id="ARBA00023136"/>
    </source>
</evidence>
<dbReference type="Proteomes" id="UP000183920">
    <property type="component" value="Unassembled WGS sequence"/>
</dbReference>
<dbReference type="Pfam" id="PF00507">
    <property type="entry name" value="Oxidored_q4"/>
    <property type="match status" value="1"/>
</dbReference>
<evidence type="ECO:0000313" key="16">
    <source>
        <dbReference type="Proteomes" id="UP000183920"/>
    </source>
</evidence>
<dbReference type="PANTHER" id="PTHR11058:SF21">
    <property type="entry name" value="NADH-QUINONE OXIDOREDUCTASE SUBUNIT A"/>
    <property type="match status" value="1"/>
</dbReference>